<name>A0A024GE90_9STRA</name>
<dbReference type="Proteomes" id="UP000053237">
    <property type="component" value="Unassembled WGS sequence"/>
</dbReference>
<dbReference type="AlphaFoldDB" id="A0A024GE90"/>
<sequence length="201" mass="22794">MQPKLPCSQHSLSFRIRLKNTAHLSNASQDFIFALNSPEFNHNQETGRIQTASRINECPAIISFILSSICHGLKMKWRWVCIRSRKCANALINSMKWVDSSQEYSFSGADTCQNCCDAFHSVRSVPLVRLSNVSVCLGHLGQANMHTTRFMRILWQLAICLTVFLSELQAMNQQILCWNESLFCIVLFASSGYPGLPRFSQ</sequence>
<proteinExistence type="predicted"/>
<comment type="caution">
    <text evidence="1">The sequence shown here is derived from an EMBL/GenBank/DDBJ whole genome shotgun (WGS) entry which is preliminary data.</text>
</comment>
<protein>
    <submittedName>
        <fullName evidence="1">Uncharacterized protein</fullName>
    </submittedName>
</protein>
<organism evidence="1 2">
    <name type="scientific">Albugo candida</name>
    <dbReference type="NCBI Taxonomy" id="65357"/>
    <lineage>
        <taxon>Eukaryota</taxon>
        <taxon>Sar</taxon>
        <taxon>Stramenopiles</taxon>
        <taxon>Oomycota</taxon>
        <taxon>Peronosporomycetes</taxon>
        <taxon>Albuginales</taxon>
        <taxon>Albuginaceae</taxon>
        <taxon>Albugo</taxon>
    </lineage>
</organism>
<evidence type="ECO:0000313" key="2">
    <source>
        <dbReference type="Proteomes" id="UP000053237"/>
    </source>
</evidence>
<reference evidence="1 2" key="1">
    <citation type="submission" date="2012-05" db="EMBL/GenBank/DDBJ databases">
        <title>Recombination and specialization in a pathogen metapopulation.</title>
        <authorList>
            <person name="Gardiner A."/>
            <person name="Kemen E."/>
            <person name="Schultz-Larsen T."/>
            <person name="MacLean D."/>
            <person name="Van Oosterhout C."/>
            <person name="Jones J.D.G."/>
        </authorList>
    </citation>
    <scope>NUCLEOTIDE SEQUENCE [LARGE SCALE GENOMIC DNA]</scope>
    <source>
        <strain evidence="1 2">Ac Nc2</strain>
    </source>
</reference>
<keyword evidence="2" id="KW-1185">Reference proteome</keyword>
<gene>
    <name evidence="1" type="ORF">BN9_058310</name>
</gene>
<accession>A0A024GE90</accession>
<evidence type="ECO:0000313" key="1">
    <source>
        <dbReference type="EMBL" id="CCI44984.1"/>
    </source>
</evidence>
<dbReference type="InParanoid" id="A0A024GE90"/>
<dbReference type="EMBL" id="CAIX01000085">
    <property type="protein sequence ID" value="CCI44984.1"/>
    <property type="molecule type" value="Genomic_DNA"/>
</dbReference>